<keyword evidence="2" id="KW-0378">Hydrolase</keyword>
<dbReference type="GO" id="GO:0004180">
    <property type="term" value="F:carboxypeptidase activity"/>
    <property type="evidence" value="ECO:0007669"/>
    <property type="project" value="UniProtKB-KW"/>
</dbReference>
<dbReference type="Pfam" id="PF03793">
    <property type="entry name" value="PASTA"/>
    <property type="match status" value="1"/>
</dbReference>
<dbReference type="HOGENOM" id="CLU_009289_6_4_10"/>
<proteinExistence type="predicted"/>
<name>F3ZQ37_9BACE</name>
<dbReference type="SUPFAM" id="SSF54184">
    <property type="entry name" value="Penicillin-binding protein 2x (pbp-2x), c-terminal domain"/>
    <property type="match status" value="1"/>
</dbReference>
<sequence length="713" mass="79082">MAIKKNDILNRYFFIVLLLALCAGGIVVKAGVTMFFEKDYWIEAKKNYEKENVIIPATRGKIFSSDGKLLASSLPQYRLFMDYKFNHEIKEKGIKDSITYICKGLHKILPTHSESFFRNQLIKGLNAKNKSAHASLYPYRVSYLQYKDITELPVFNKGANKSGLHVTESNYREKPFGTLASRTIGSLYLDMAKGAKNGLEKSFDDVLRGKDGLGHRIKVKNKYLSILDEKPIHGDDIITTLNVDMQDISEKALVDMLKEVNGVLGIAIVMEVETGDIKAIVNMSRGSDGIYREEKNNAVIDLFEPGSTFKTVSILTALNDGKITRDYKQYLGDGTYNMHGKLIRDWNWRNGGFKEEQKYQNIDEIMMNSSNIGVGVTIEECYATNKQQYIDGIRKMIGMKLDLQLEGVAEPVIRNTDDQGFSKLSLPWMSFGYETLIPPINMATFYNAVANNGKMVKPRFVQAVSRDGSIIKKYPVEVLNSSIASSGAIKDIQEILERVVSEGTGKRAGSEQFKVAGKTGTAQLSQGSGGYQGGGMQHLLSFCGYFPADKPKYTILVNIKSARGGGGGGGRECAIVFNKIAERIYAMNLKQYYNVTSAIDSINPPAPIVKKGLAQKSISVFKELGIHYDTDSYNKENKWSSFDTLENKIQVTDANISTKVVPSVYGMGARDAIFALESVGLNVRVAGRGKVYRQSIPNGSNIRPGATITVELR</sequence>
<dbReference type="Pfam" id="PF03717">
    <property type="entry name" value="PBP_dimer"/>
    <property type="match status" value="1"/>
</dbReference>
<evidence type="ECO:0000256" key="4">
    <source>
        <dbReference type="SAM" id="Phobius"/>
    </source>
</evidence>
<evidence type="ECO:0000256" key="2">
    <source>
        <dbReference type="ARBA" id="ARBA00022645"/>
    </source>
</evidence>
<dbReference type="InterPro" id="IPR050515">
    <property type="entry name" value="Beta-lactam/transpept"/>
</dbReference>
<keyword evidence="4" id="KW-1133">Transmembrane helix</keyword>
<dbReference type="Gene3D" id="3.40.710.10">
    <property type="entry name" value="DD-peptidase/beta-lactamase superfamily"/>
    <property type="match status" value="1"/>
</dbReference>
<dbReference type="eggNOG" id="COG0768">
    <property type="taxonomic scope" value="Bacteria"/>
</dbReference>
<dbReference type="AlphaFoldDB" id="F3ZQ37"/>
<feature type="transmembrane region" description="Helical" evidence="4">
    <location>
        <begin position="12"/>
        <end position="36"/>
    </location>
</feature>
<dbReference type="SUPFAM" id="SSF56601">
    <property type="entry name" value="beta-lactamase/transpeptidase-like"/>
    <property type="match status" value="1"/>
</dbReference>
<evidence type="ECO:0000259" key="5">
    <source>
        <dbReference type="PROSITE" id="PS51178"/>
    </source>
</evidence>
<dbReference type="GO" id="GO:0071555">
    <property type="term" value="P:cell wall organization"/>
    <property type="evidence" value="ECO:0007669"/>
    <property type="project" value="TreeGrafter"/>
</dbReference>
<protein>
    <submittedName>
        <fullName evidence="6">Peptidoglycan glycosyltransferase</fullName>
        <ecNumber evidence="6">2.4.1.129</ecNumber>
    </submittedName>
</protein>
<organism evidence="6 7">
    <name type="scientific">Bacteroides coprosuis DSM 18011</name>
    <dbReference type="NCBI Taxonomy" id="679937"/>
    <lineage>
        <taxon>Bacteria</taxon>
        <taxon>Pseudomonadati</taxon>
        <taxon>Bacteroidota</taxon>
        <taxon>Bacteroidia</taxon>
        <taxon>Bacteroidales</taxon>
        <taxon>Bacteroidaceae</taxon>
        <taxon>Bacteroides</taxon>
    </lineage>
</organism>
<dbReference type="PROSITE" id="PS51178">
    <property type="entry name" value="PASTA"/>
    <property type="match status" value="1"/>
</dbReference>
<accession>F3ZQ37</accession>
<dbReference type="Gene3D" id="3.90.1310.10">
    <property type="entry name" value="Penicillin-binding protein 2a (Domain 2)"/>
    <property type="match status" value="1"/>
</dbReference>
<dbReference type="Pfam" id="PF00905">
    <property type="entry name" value="Transpeptidase"/>
    <property type="match status" value="1"/>
</dbReference>
<dbReference type="SUPFAM" id="SSF56519">
    <property type="entry name" value="Penicillin binding protein dimerisation domain"/>
    <property type="match status" value="1"/>
</dbReference>
<keyword evidence="2" id="KW-0121">Carboxypeptidase</keyword>
<dbReference type="InterPro" id="IPR036138">
    <property type="entry name" value="PBP_dimer_sf"/>
</dbReference>
<evidence type="ECO:0000256" key="3">
    <source>
        <dbReference type="ARBA" id="ARBA00023136"/>
    </source>
</evidence>
<dbReference type="GO" id="GO:0008658">
    <property type="term" value="F:penicillin binding"/>
    <property type="evidence" value="ECO:0007669"/>
    <property type="project" value="InterPro"/>
</dbReference>
<keyword evidence="2" id="KW-0645">Protease</keyword>
<dbReference type="EMBL" id="CM001167">
    <property type="protein sequence ID" value="EGJ70479.1"/>
    <property type="molecule type" value="Genomic_DNA"/>
</dbReference>
<dbReference type="InterPro" id="IPR001460">
    <property type="entry name" value="PCN-bd_Tpept"/>
</dbReference>
<dbReference type="InterPro" id="IPR005311">
    <property type="entry name" value="PBP_dimer"/>
</dbReference>
<dbReference type="PANTHER" id="PTHR30627">
    <property type="entry name" value="PEPTIDOGLYCAN D,D-TRANSPEPTIDASE"/>
    <property type="match status" value="1"/>
</dbReference>
<dbReference type="EC" id="2.4.1.129" evidence="6"/>
<keyword evidence="3 4" id="KW-0472">Membrane</keyword>
<evidence type="ECO:0000313" key="6">
    <source>
        <dbReference type="EMBL" id="EGJ70479.1"/>
    </source>
</evidence>
<dbReference type="GO" id="GO:0005886">
    <property type="term" value="C:plasma membrane"/>
    <property type="evidence" value="ECO:0007669"/>
    <property type="project" value="TreeGrafter"/>
</dbReference>
<evidence type="ECO:0000313" key="7">
    <source>
        <dbReference type="Proteomes" id="UP000018439"/>
    </source>
</evidence>
<gene>
    <name evidence="6" type="ORF">Bcop_0260</name>
</gene>
<evidence type="ECO:0000256" key="1">
    <source>
        <dbReference type="ARBA" id="ARBA00004370"/>
    </source>
</evidence>
<dbReference type="SMART" id="SM00740">
    <property type="entry name" value="PASTA"/>
    <property type="match status" value="1"/>
</dbReference>
<dbReference type="Gene3D" id="3.30.450.330">
    <property type="match status" value="1"/>
</dbReference>
<dbReference type="CDD" id="cd06575">
    <property type="entry name" value="PASTA_Pbp2x-like_2"/>
    <property type="match status" value="1"/>
</dbReference>
<dbReference type="STRING" id="679937.Bcop_0260"/>
<dbReference type="InterPro" id="IPR012338">
    <property type="entry name" value="Beta-lactam/transpept-like"/>
</dbReference>
<dbReference type="GO" id="GO:0016757">
    <property type="term" value="F:glycosyltransferase activity"/>
    <property type="evidence" value="ECO:0007669"/>
    <property type="project" value="UniProtKB-KW"/>
</dbReference>
<dbReference type="Proteomes" id="UP000018439">
    <property type="component" value="Chromosome"/>
</dbReference>
<keyword evidence="7" id="KW-1185">Reference proteome</keyword>
<keyword evidence="6" id="KW-0808">Transferase</keyword>
<dbReference type="PANTHER" id="PTHR30627:SF1">
    <property type="entry name" value="PEPTIDOGLYCAN D,D-TRANSPEPTIDASE FTSI"/>
    <property type="match status" value="1"/>
</dbReference>
<dbReference type="Gene3D" id="3.30.10.20">
    <property type="match status" value="1"/>
</dbReference>
<comment type="subcellular location">
    <subcellularLocation>
        <location evidence="1">Membrane</location>
    </subcellularLocation>
</comment>
<feature type="domain" description="PASTA" evidence="5">
    <location>
        <begin position="655"/>
        <end position="713"/>
    </location>
</feature>
<keyword evidence="4" id="KW-0812">Transmembrane</keyword>
<dbReference type="InterPro" id="IPR005543">
    <property type="entry name" value="PASTA_dom"/>
</dbReference>
<keyword evidence="6" id="KW-0328">Glycosyltransferase</keyword>
<reference evidence="6 7" key="1">
    <citation type="journal article" date="2011" name="Stand. Genomic Sci.">
        <title>Non-contiguous finished genome sequence of Bacteroides coprosuis type strain (PC139).</title>
        <authorList>
            <person name="Land M."/>
            <person name="Held B."/>
            <person name="Gronow S."/>
            <person name="Abt B."/>
            <person name="Lucas S."/>
            <person name="Del Rio T.G."/>
            <person name="Nolan M."/>
            <person name="Tice H."/>
            <person name="Cheng J.F."/>
            <person name="Pitluck S."/>
            <person name="Liolios K."/>
            <person name="Pagani I."/>
            <person name="Ivanova N."/>
            <person name="Mavromatis K."/>
            <person name="Mikhailova N."/>
            <person name="Pati A."/>
            <person name="Tapia R."/>
            <person name="Han C."/>
            <person name="Goodwin L."/>
            <person name="Chen A."/>
            <person name="Palaniappan K."/>
            <person name="Hauser L."/>
            <person name="Brambilla E.M."/>
            <person name="Rohde M."/>
            <person name="Goker M."/>
            <person name="Detter J.C."/>
            <person name="Woyke T."/>
            <person name="Bristow J."/>
            <person name="Eisen J.A."/>
            <person name="Markowitz V."/>
            <person name="Hugenholtz P."/>
            <person name="Kyrpides N.C."/>
            <person name="Klenk H.P."/>
            <person name="Lapidus A."/>
        </authorList>
    </citation>
    <scope>NUCLEOTIDE SEQUENCE</scope>
    <source>
        <strain evidence="6 7">DSM 18011</strain>
    </source>
</reference>